<evidence type="ECO:0000313" key="1">
    <source>
        <dbReference type="EMBL" id="OTW48805.1"/>
    </source>
</evidence>
<accession>A0A242W8Y1</accession>
<gene>
    <name evidence="1" type="ORF">BK699_16695</name>
</gene>
<proteinExistence type="predicted"/>
<dbReference type="AlphaFoldDB" id="A0A242W8Y1"/>
<dbReference type="Proteomes" id="UP000195152">
    <property type="component" value="Unassembled WGS sequence"/>
</dbReference>
<name>A0A242W8Y1_BACTU</name>
<reference evidence="1 2" key="1">
    <citation type="submission" date="2016-10" db="EMBL/GenBank/DDBJ databases">
        <title>Comparative genomics of Bacillus thuringiensis reveals a path to pathogens against multiple invertebrate hosts.</title>
        <authorList>
            <person name="Zheng J."/>
            <person name="Gao Q."/>
            <person name="Liu H."/>
            <person name="Peng D."/>
            <person name="Ruan L."/>
            <person name="Sun M."/>
        </authorList>
    </citation>
    <scope>NUCLEOTIDE SEQUENCE [LARGE SCALE GENOMIC DNA]</scope>
    <source>
        <strain evidence="1">BGSC 4AC1</strain>
    </source>
</reference>
<organism evidence="1 2">
    <name type="scientific">Bacillus thuringiensis serovar mexicanensis</name>
    <dbReference type="NCBI Taxonomy" id="180868"/>
    <lineage>
        <taxon>Bacteria</taxon>
        <taxon>Bacillati</taxon>
        <taxon>Bacillota</taxon>
        <taxon>Bacilli</taxon>
        <taxon>Bacillales</taxon>
        <taxon>Bacillaceae</taxon>
        <taxon>Bacillus</taxon>
        <taxon>Bacillus cereus group</taxon>
    </lineage>
</organism>
<dbReference type="EMBL" id="NFCF01000073">
    <property type="protein sequence ID" value="OTW48805.1"/>
    <property type="molecule type" value="Genomic_DNA"/>
</dbReference>
<evidence type="ECO:0000313" key="2">
    <source>
        <dbReference type="Proteomes" id="UP000195152"/>
    </source>
</evidence>
<comment type="caution">
    <text evidence="1">The sequence shown here is derived from an EMBL/GenBank/DDBJ whole genome shotgun (WGS) entry which is preliminary data.</text>
</comment>
<sequence>MIEKQKARMIYPTRCMQEDPHLKIPHVRGHDTGN</sequence>
<protein>
    <submittedName>
        <fullName evidence="1">Uncharacterized protein</fullName>
    </submittedName>
</protein>